<proteinExistence type="predicted"/>
<gene>
    <name evidence="3" type="ORF">EDD80_10134</name>
</gene>
<reference evidence="3 4" key="1">
    <citation type="submission" date="2019-03" db="EMBL/GenBank/DDBJ databases">
        <title>Genomic Encyclopedia of Type Strains, Phase IV (KMG-IV): sequencing the most valuable type-strain genomes for metagenomic binning, comparative biology and taxonomic classification.</title>
        <authorList>
            <person name="Goeker M."/>
        </authorList>
    </citation>
    <scope>NUCLEOTIDE SEQUENCE [LARGE SCALE GENOMIC DNA]</scope>
    <source>
        <strain evidence="3 4">DSM 21100</strain>
    </source>
</reference>
<sequence length="270" mass="28753">MTKMNNLKVWAAGGLLLTAGIIAACSSEDEVRGGQSGFQVRLTDAPGDYEAVWIDVEDVLIKRDADTAGEGGWESLPGVQRGVYNLLELVDGRDTMLVDAVIPSGTIHQLRLVLGEDNWITVNGEDIALTTPSAQQSGLKLKINADVNPGIVYGLVLDFDVAKSIVKAGNSGKYILKPVIRTFLDAQGGNLAGDVWPDTVQTAVLAIADGDTVSTYTSEDGGFLFRSLNPGSYQLRFLPDTLSGFLPYDTAGVIVEEGKLTDIGTITFTE</sequence>
<keyword evidence="1" id="KW-0732">Signal</keyword>
<protein>
    <submittedName>
        <fullName evidence="3">Uncharacterized protein DUF4382</fullName>
    </submittedName>
</protein>
<evidence type="ECO:0000313" key="4">
    <source>
        <dbReference type="Proteomes" id="UP000295807"/>
    </source>
</evidence>
<evidence type="ECO:0000256" key="1">
    <source>
        <dbReference type="SAM" id="SignalP"/>
    </source>
</evidence>
<dbReference type="Proteomes" id="UP000295807">
    <property type="component" value="Unassembled WGS sequence"/>
</dbReference>
<organism evidence="3 4">
    <name type="scientific">Anseongella ginsenosidimutans</name>
    <dbReference type="NCBI Taxonomy" id="496056"/>
    <lineage>
        <taxon>Bacteria</taxon>
        <taxon>Pseudomonadati</taxon>
        <taxon>Bacteroidota</taxon>
        <taxon>Sphingobacteriia</taxon>
        <taxon>Sphingobacteriales</taxon>
        <taxon>Sphingobacteriaceae</taxon>
        <taxon>Anseongella</taxon>
    </lineage>
</organism>
<comment type="caution">
    <text evidence="3">The sequence shown here is derived from an EMBL/GenBank/DDBJ whole genome shotgun (WGS) entry which is preliminary data.</text>
</comment>
<feature type="signal peptide" evidence="1">
    <location>
        <begin position="1"/>
        <end position="24"/>
    </location>
</feature>
<dbReference type="EMBL" id="SMAD01000001">
    <property type="protein sequence ID" value="TCS89837.1"/>
    <property type="molecule type" value="Genomic_DNA"/>
</dbReference>
<evidence type="ECO:0000313" key="3">
    <source>
        <dbReference type="EMBL" id="TCS89837.1"/>
    </source>
</evidence>
<feature type="domain" description="DUF4382" evidence="2">
    <location>
        <begin position="38"/>
        <end position="178"/>
    </location>
</feature>
<keyword evidence="4" id="KW-1185">Reference proteome</keyword>
<dbReference type="InterPro" id="IPR025491">
    <property type="entry name" value="DUF4382"/>
</dbReference>
<dbReference type="Gene3D" id="2.60.40.1120">
    <property type="entry name" value="Carboxypeptidase-like, regulatory domain"/>
    <property type="match status" value="1"/>
</dbReference>
<evidence type="ECO:0000259" key="2">
    <source>
        <dbReference type="Pfam" id="PF14321"/>
    </source>
</evidence>
<feature type="chain" id="PRO_5020228701" evidence="1">
    <location>
        <begin position="25"/>
        <end position="270"/>
    </location>
</feature>
<name>A0A4R3KVT7_9SPHI</name>
<dbReference type="InterPro" id="IPR013784">
    <property type="entry name" value="Carb-bd-like_fold"/>
</dbReference>
<dbReference type="PROSITE" id="PS51257">
    <property type="entry name" value="PROKAR_LIPOPROTEIN"/>
    <property type="match status" value="1"/>
</dbReference>
<dbReference type="GO" id="GO:0030246">
    <property type="term" value="F:carbohydrate binding"/>
    <property type="evidence" value="ECO:0007669"/>
    <property type="project" value="InterPro"/>
</dbReference>
<dbReference type="Pfam" id="PF14321">
    <property type="entry name" value="DUF4382"/>
    <property type="match status" value="1"/>
</dbReference>
<dbReference type="AlphaFoldDB" id="A0A4R3KVT7"/>
<accession>A0A4R3KVT7</accession>
<dbReference type="SUPFAM" id="SSF49452">
    <property type="entry name" value="Starch-binding domain-like"/>
    <property type="match status" value="1"/>
</dbReference>